<evidence type="ECO:0000256" key="7">
    <source>
        <dbReference type="RuleBase" id="RU367025"/>
    </source>
</evidence>
<dbReference type="EMBL" id="UZAD01001292">
    <property type="protein sequence ID" value="VDN84931.1"/>
    <property type="molecule type" value="Genomic_DNA"/>
</dbReference>
<accession>A0A0N4T6E4</accession>
<keyword evidence="6 7" id="KW-0539">Nucleus</keyword>
<evidence type="ECO:0000259" key="9">
    <source>
        <dbReference type="Pfam" id="PF12871"/>
    </source>
</evidence>
<keyword evidence="5 7" id="KW-0508">mRNA splicing</keyword>
<dbReference type="InterPro" id="IPR005037">
    <property type="entry name" value="PRP38"/>
</dbReference>
<feature type="region of interest" description="Disordered" evidence="8">
    <location>
        <begin position="188"/>
        <end position="291"/>
    </location>
</feature>
<dbReference type="WBParaSite" id="BPAG_0000377701-mRNA-1">
    <property type="protein sequence ID" value="BPAG_0000377701-mRNA-1"/>
    <property type="gene ID" value="BPAG_0000377701"/>
</dbReference>
<sequence length="291" mass="35601">MANRTVKDAVTVKGTNPQYLVEKIIRTRIYDSKYWKEECFALTAELLVDKGMELRYIGGIYAGNVKPTPFLCLCLKMLQIQPEKDIAVEFIRQEEYKYIRALGAMYIRLTFTSIEVYKYLEPLYNDYRKLRMMNNEGRFEIVHMDEFIDNLLRDERYCDIHLPRIQKRITLEEVGELQPYVSALDEDLDKLSSSDSEDDDDRIRKRKERSKAGIYVMPRRRSYSRERERERDVDRGRDRDRERERERERERDNDRDKDRNRDRDRRHRTPEYRDRERNSRKDKERDKDRER</sequence>
<reference evidence="12" key="1">
    <citation type="submission" date="2017-02" db="UniProtKB">
        <authorList>
            <consortium name="WormBaseParasite"/>
        </authorList>
    </citation>
    <scope>IDENTIFICATION</scope>
</reference>
<evidence type="ECO:0000256" key="4">
    <source>
        <dbReference type="ARBA" id="ARBA00022728"/>
    </source>
</evidence>
<name>A0A0N4T6E4_BRUPA</name>
<keyword evidence="11" id="KW-1185">Reference proteome</keyword>
<dbReference type="PANTHER" id="PTHR23142">
    <property type="entry name" value="PRE-MRNA-SPLICING FACTOR 38A-RELATED"/>
    <property type="match status" value="1"/>
</dbReference>
<dbReference type="InterPro" id="IPR024767">
    <property type="entry name" value="PRP38_C"/>
</dbReference>
<comment type="similarity">
    <text evidence="2 7">Belongs to the PRP38 family.</text>
</comment>
<protein>
    <recommendedName>
        <fullName evidence="7">Pre-mRNA-splicing factor 38</fullName>
    </recommendedName>
</protein>
<proteinExistence type="inferred from homology"/>
<evidence type="ECO:0000313" key="11">
    <source>
        <dbReference type="Proteomes" id="UP000278627"/>
    </source>
</evidence>
<evidence type="ECO:0000256" key="8">
    <source>
        <dbReference type="SAM" id="MobiDB-lite"/>
    </source>
</evidence>
<dbReference type="Proteomes" id="UP000278627">
    <property type="component" value="Unassembled WGS sequence"/>
</dbReference>
<dbReference type="Pfam" id="PF03371">
    <property type="entry name" value="PRP38"/>
    <property type="match status" value="1"/>
</dbReference>
<evidence type="ECO:0000256" key="5">
    <source>
        <dbReference type="ARBA" id="ARBA00023187"/>
    </source>
</evidence>
<evidence type="ECO:0000256" key="3">
    <source>
        <dbReference type="ARBA" id="ARBA00022664"/>
    </source>
</evidence>
<evidence type="ECO:0000313" key="10">
    <source>
        <dbReference type="EMBL" id="VDN84931.1"/>
    </source>
</evidence>
<evidence type="ECO:0000256" key="2">
    <source>
        <dbReference type="ARBA" id="ARBA00006164"/>
    </source>
</evidence>
<keyword evidence="4 7" id="KW-0747">Spliceosome</keyword>
<dbReference type="Pfam" id="PF12871">
    <property type="entry name" value="PRP38_assoc"/>
    <property type="match status" value="1"/>
</dbReference>
<dbReference type="STRING" id="6280.A0A0N4T6E4"/>
<evidence type="ECO:0000256" key="1">
    <source>
        <dbReference type="ARBA" id="ARBA00004123"/>
    </source>
</evidence>
<dbReference type="AlphaFoldDB" id="A0A0N4T6E4"/>
<keyword evidence="3 7" id="KW-0507">mRNA processing</keyword>
<feature type="domain" description="Pre-mRNA-splicing factor 38 C-terminal" evidence="9">
    <location>
        <begin position="179"/>
        <end position="267"/>
    </location>
</feature>
<evidence type="ECO:0000313" key="12">
    <source>
        <dbReference type="WBParaSite" id="BPAG_0000377701-mRNA-1"/>
    </source>
</evidence>
<dbReference type="GO" id="GO:0005681">
    <property type="term" value="C:spliceosomal complex"/>
    <property type="evidence" value="ECO:0007669"/>
    <property type="project" value="UniProtKB-KW"/>
</dbReference>
<comment type="subcellular location">
    <subcellularLocation>
        <location evidence="1 7">Nucleus</location>
    </subcellularLocation>
</comment>
<reference evidence="10 11" key="2">
    <citation type="submission" date="2018-11" db="EMBL/GenBank/DDBJ databases">
        <authorList>
            <consortium name="Pathogen Informatics"/>
        </authorList>
    </citation>
    <scope>NUCLEOTIDE SEQUENCE [LARGE SCALE GENOMIC DNA]</scope>
</reference>
<gene>
    <name evidence="10" type="ORF">BPAG_LOCUS3745</name>
</gene>
<evidence type="ECO:0000256" key="6">
    <source>
        <dbReference type="ARBA" id="ARBA00023242"/>
    </source>
</evidence>
<feature type="compositionally biased region" description="Basic and acidic residues" evidence="8">
    <location>
        <begin position="223"/>
        <end position="291"/>
    </location>
</feature>
<dbReference type="GO" id="GO:0000398">
    <property type="term" value="P:mRNA splicing, via spliceosome"/>
    <property type="evidence" value="ECO:0007669"/>
    <property type="project" value="UniProtKB-UniRule"/>
</dbReference>
<comment type="function">
    <text evidence="7">Required for pre-mRNA splicing.</text>
</comment>
<organism evidence="12">
    <name type="scientific">Brugia pahangi</name>
    <name type="common">Filarial nematode worm</name>
    <dbReference type="NCBI Taxonomy" id="6280"/>
    <lineage>
        <taxon>Eukaryota</taxon>
        <taxon>Metazoa</taxon>
        <taxon>Ecdysozoa</taxon>
        <taxon>Nematoda</taxon>
        <taxon>Chromadorea</taxon>
        <taxon>Rhabditida</taxon>
        <taxon>Spirurina</taxon>
        <taxon>Spiruromorpha</taxon>
        <taxon>Filarioidea</taxon>
        <taxon>Onchocercidae</taxon>
        <taxon>Brugia</taxon>
    </lineage>
</organism>